<dbReference type="InterPro" id="IPR011055">
    <property type="entry name" value="Dup_hybrid_motif"/>
</dbReference>
<dbReference type="Pfam" id="PF01551">
    <property type="entry name" value="Peptidase_M23"/>
    <property type="match status" value="1"/>
</dbReference>
<feature type="domain" description="Peptidoglycan hydrolase PcsB coiled-coil" evidence="4">
    <location>
        <begin position="101"/>
        <end position="173"/>
    </location>
</feature>
<dbReference type="OrthoDB" id="9814460at2"/>
<dbReference type="InterPro" id="IPR057309">
    <property type="entry name" value="PcsB_CC"/>
</dbReference>
<dbReference type="RefSeq" id="WP_161821249.1">
    <property type="nucleotide sequence ID" value="NZ_LSRS01000002.1"/>
</dbReference>
<evidence type="ECO:0000313" key="6">
    <source>
        <dbReference type="Proteomes" id="UP000798488"/>
    </source>
</evidence>
<evidence type="ECO:0000259" key="3">
    <source>
        <dbReference type="Pfam" id="PF01551"/>
    </source>
</evidence>
<keyword evidence="1" id="KW-0732">Signal</keyword>
<dbReference type="GO" id="GO:0004222">
    <property type="term" value="F:metalloendopeptidase activity"/>
    <property type="evidence" value="ECO:0007669"/>
    <property type="project" value="TreeGrafter"/>
</dbReference>
<dbReference type="AlphaFoldDB" id="A0A9D2WR96"/>
<keyword evidence="5" id="KW-0378">Hydrolase</keyword>
<feature type="domain" description="M23ase beta-sheet core" evidence="3">
    <location>
        <begin position="281"/>
        <end position="375"/>
    </location>
</feature>
<dbReference type="Gene3D" id="6.10.250.3150">
    <property type="match status" value="1"/>
</dbReference>
<dbReference type="EMBL" id="LSRS01000002">
    <property type="protein sequence ID" value="KAF1086115.1"/>
    <property type="molecule type" value="Genomic_DNA"/>
</dbReference>
<dbReference type="Pfam" id="PF24568">
    <property type="entry name" value="CC_PcsB"/>
    <property type="match status" value="1"/>
</dbReference>
<dbReference type="CDD" id="cd12797">
    <property type="entry name" value="M23_peptidase"/>
    <property type="match status" value="1"/>
</dbReference>
<gene>
    <name evidence="5" type="primary">envC</name>
    <name evidence="5" type="ORF">SPSYN_00854</name>
</gene>
<feature type="coiled-coil region" evidence="2">
    <location>
        <begin position="31"/>
        <end position="114"/>
    </location>
</feature>
<reference evidence="5" key="1">
    <citation type="submission" date="2016-02" db="EMBL/GenBank/DDBJ databases">
        <title>Draft Genome Sequence of Sporotomaculum syntrophicum Strain FB, a Syntrophic Benzoate Degrader.</title>
        <authorList>
            <person name="Nobu M.K."/>
            <person name="Narihiro T."/>
            <person name="Qiu Y.-L."/>
            <person name="Ohashi A."/>
            <person name="Liu W.-T."/>
            <person name="Yuji S."/>
        </authorList>
    </citation>
    <scope>NUCLEOTIDE SEQUENCE</scope>
    <source>
        <strain evidence="5">FB</strain>
    </source>
</reference>
<dbReference type="SUPFAM" id="SSF51261">
    <property type="entry name" value="Duplicated hybrid motif"/>
    <property type="match status" value="1"/>
</dbReference>
<dbReference type="Proteomes" id="UP000798488">
    <property type="component" value="Unassembled WGS sequence"/>
</dbReference>
<protein>
    <submittedName>
        <fullName evidence="5">Murein hydrolase activator EnvC</fullName>
    </submittedName>
</protein>
<dbReference type="PROSITE" id="PS51257">
    <property type="entry name" value="PROKAR_LIPOPROTEIN"/>
    <property type="match status" value="1"/>
</dbReference>
<sequence length="379" mass="41870">MRSVGNSSWKTKFIALTLGTVMVLGCGTAYGASLQELLQQTRQKISQIKQQQEDKQEQIKDFTSEAAVLDQQIAQKNREISGLRAQLDVAMAKLARNEREIAVAEEELQKSTDELHKRVRGMYINGNVQYIEVLLASSSFGEFLNRYEMLKRVVDRDVGIVKEVEARKQELENMRQALAKQKENIAALMRQQEAARQELASRSAQKKQVVAQAKQDMTKYQAEIDRLERQEEDIIRRISMQSMSSGQPVATGAYCWPLPGHTSISSPFGYRTHPILKTSRLHSGIDIPAPTGTTVLATQGGRVINTSYMSGYGNVVMIDHGGGVVSLYAHLSAHLVGNGAVVAKGQAIARVGSTGMSTGPHLHFEMRVNGSAVNPRNYV</sequence>
<dbReference type="InterPro" id="IPR050570">
    <property type="entry name" value="Cell_wall_metabolism_enzyme"/>
</dbReference>
<dbReference type="PANTHER" id="PTHR21666:SF289">
    <property type="entry name" value="L-ALA--D-GLU ENDOPEPTIDASE"/>
    <property type="match status" value="1"/>
</dbReference>
<accession>A0A9D2WR96</accession>
<proteinExistence type="predicted"/>
<evidence type="ECO:0000259" key="4">
    <source>
        <dbReference type="Pfam" id="PF24568"/>
    </source>
</evidence>
<evidence type="ECO:0000256" key="2">
    <source>
        <dbReference type="SAM" id="Coils"/>
    </source>
</evidence>
<dbReference type="PANTHER" id="PTHR21666">
    <property type="entry name" value="PEPTIDASE-RELATED"/>
    <property type="match status" value="1"/>
</dbReference>
<organism evidence="5 6">
    <name type="scientific">Sporotomaculum syntrophicum</name>
    <dbReference type="NCBI Taxonomy" id="182264"/>
    <lineage>
        <taxon>Bacteria</taxon>
        <taxon>Bacillati</taxon>
        <taxon>Bacillota</taxon>
        <taxon>Clostridia</taxon>
        <taxon>Eubacteriales</taxon>
        <taxon>Desulfallaceae</taxon>
        <taxon>Sporotomaculum</taxon>
    </lineage>
</organism>
<dbReference type="InterPro" id="IPR016047">
    <property type="entry name" value="M23ase_b-sheet_dom"/>
</dbReference>
<comment type="caution">
    <text evidence="5">The sequence shown here is derived from an EMBL/GenBank/DDBJ whole genome shotgun (WGS) entry which is preliminary data.</text>
</comment>
<keyword evidence="6" id="KW-1185">Reference proteome</keyword>
<evidence type="ECO:0000256" key="1">
    <source>
        <dbReference type="ARBA" id="ARBA00022729"/>
    </source>
</evidence>
<dbReference type="Gene3D" id="2.70.70.10">
    <property type="entry name" value="Glucose Permease (Domain IIA)"/>
    <property type="match status" value="1"/>
</dbReference>
<keyword evidence="2" id="KW-0175">Coiled coil</keyword>
<name>A0A9D2WR96_9FIRM</name>
<feature type="coiled-coil region" evidence="2">
    <location>
        <begin position="161"/>
        <end position="237"/>
    </location>
</feature>
<evidence type="ECO:0000313" key="5">
    <source>
        <dbReference type="EMBL" id="KAF1086115.1"/>
    </source>
</evidence>